<dbReference type="Proteomes" id="UP000001745">
    <property type="component" value="Unassembled WGS sequence"/>
</dbReference>
<evidence type="ECO:0000313" key="2">
    <source>
        <dbReference type="EMBL" id="EED17029.1"/>
    </source>
</evidence>
<dbReference type="STRING" id="441959.B8MFN9"/>
<accession>B8MFN9</accession>
<dbReference type="VEuPathDB" id="FungiDB:TSTA_020870"/>
<dbReference type="RefSeq" id="XP_002484263.1">
    <property type="nucleotide sequence ID" value="XM_002484218.1"/>
</dbReference>
<proteinExistence type="predicted"/>
<reference evidence="3" key="1">
    <citation type="journal article" date="2015" name="Genome Announc.">
        <title>Genome sequence of the AIDS-associated pathogen Penicillium marneffei (ATCC18224) and its near taxonomic relative Talaromyces stipitatus (ATCC10500).</title>
        <authorList>
            <person name="Nierman W.C."/>
            <person name="Fedorova-Abrams N.D."/>
            <person name="Andrianopoulos A."/>
        </authorList>
    </citation>
    <scope>NUCLEOTIDE SEQUENCE [LARGE SCALE GENOMIC DNA]</scope>
    <source>
        <strain evidence="3">ATCC 10500 / CBS 375.48 / QM 6759 / NRRL 1006</strain>
    </source>
</reference>
<keyword evidence="3" id="KW-1185">Reference proteome</keyword>
<dbReference type="AlphaFoldDB" id="B8MFN9"/>
<dbReference type="InterPro" id="IPR010730">
    <property type="entry name" value="HET"/>
</dbReference>
<dbReference type="OMA" id="CVANNIP"/>
<dbReference type="EMBL" id="EQ962656">
    <property type="protein sequence ID" value="EED17029.1"/>
    <property type="molecule type" value="Genomic_DNA"/>
</dbReference>
<dbReference type="InParanoid" id="B8MFN9"/>
<feature type="domain" description="Heterokaryon incompatibility" evidence="1">
    <location>
        <begin position="136"/>
        <end position="220"/>
    </location>
</feature>
<protein>
    <recommendedName>
        <fullName evidence="1">Heterokaryon incompatibility domain-containing protein</fullName>
    </recommendedName>
</protein>
<evidence type="ECO:0000259" key="1">
    <source>
        <dbReference type="Pfam" id="PF06985"/>
    </source>
</evidence>
<dbReference type="PANTHER" id="PTHR39596:SF2">
    <property type="entry name" value="HET DOMAIN PROTEIN (AFU_ORTHOLOGUE AFUA_1G17550)-RELATED"/>
    <property type="match status" value="1"/>
</dbReference>
<name>B8MFN9_TALSN</name>
<evidence type="ECO:0000313" key="3">
    <source>
        <dbReference type="Proteomes" id="UP000001745"/>
    </source>
</evidence>
<organism evidence="2 3">
    <name type="scientific">Talaromyces stipitatus (strain ATCC 10500 / CBS 375.48 / QM 6759 / NRRL 1006)</name>
    <name type="common">Penicillium stipitatum</name>
    <dbReference type="NCBI Taxonomy" id="441959"/>
    <lineage>
        <taxon>Eukaryota</taxon>
        <taxon>Fungi</taxon>
        <taxon>Dikarya</taxon>
        <taxon>Ascomycota</taxon>
        <taxon>Pezizomycotina</taxon>
        <taxon>Eurotiomycetes</taxon>
        <taxon>Eurotiomycetidae</taxon>
        <taxon>Eurotiales</taxon>
        <taxon>Trichocomaceae</taxon>
        <taxon>Talaromyces</taxon>
        <taxon>Talaromyces sect. Talaromyces</taxon>
    </lineage>
</organism>
<dbReference type="HOGENOM" id="CLU_495377_0_0_1"/>
<dbReference type="GeneID" id="8109991"/>
<dbReference type="PANTHER" id="PTHR39596">
    <property type="match status" value="1"/>
</dbReference>
<sequence>MTHWVLSDPDEALLMVQSWLFFGVLEAALWDSYGGSAHFKETPEGKVIDTKLFRALKTSWELRLSGLGMPIAQWQALWNDTRLKAEAIVFRLGGLARGALFDKASLPFAVIPGISDSAKVLLKYGAVSEYREGMKFVAISHVWSDGLMGTSETGLPGRQIQHPASLAAVSAENYTDPVSDQTPWFLWIDALCIPADSRVRKQAISKMKRVYSEASMTIVLDEGLYHTPDHLTGRLFSKNIYILFSAGLAQLSSLFQDVLAGTDRPIHDHRLHDLAELVGLSVDEVRRLDESCCTRPFTNIEALMLREFRSLPFLTNRELRIRQIAQMLSLRDSSRREDELLAIAPLLGGDVSKLIHMSGEERVKNFWLQLGAILKDVVLLEYPKLSTPGFRCFPRTMLGQNLQMPMHWEYDVRITEKGVRGRYWIYQWSTDCNPTRVNCNGTIVDREARQVIEFCLHQHEPRRNTVPIDAILLLDQPADYSVVRNRPFRALGVSSPGSFHDGCEISCPGRILSCSAAAPLTDWDVHQGGILAAGRIAEIIMGTFQADSVI</sequence>
<dbReference type="OrthoDB" id="2426273at2759"/>
<gene>
    <name evidence="2" type="ORF">TSTA_020870</name>
</gene>
<dbReference type="Pfam" id="PF06985">
    <property type="entry name" value="HET"/>
    <property type="match status" value="1"/>
</dbReference>
<dbReference type="PhylomeDB" id="B8MFN9"/>